<dbReference type="Proteomes" id="UP000216961">
    <property type="component" value="Unassembled WGS sequence"/>
</dbReference>
<name>A0AA91Z2Y3_NIACI</name>
<evidence type="ECO:0000313" key="2">
    <source>
        <dbReference type="Proteomes" id="UP000216961"/>
    </source>
</evidence>
<dbReference type="AlphaFoldDB" id="A0AA91Z2Y3"/>
<protein>
    <submittedName>
        <fullName evidence="1">Uncharacterized protein</fullName>
    </submittedName>
</protein>
<dbReference type="EMBL" id="NPBQ01000013">
    <property type="protein sequence ID" value="PAD85010.1"/>
    <property type="molecule type" value="Genomic_DNA"/>
</dbReference>
<reference evidence="1 2" key="1">
    <citation type="submission" date="2017-07" db="EMBL/GenBank/DDBJ databases">
        <title>Isolation and whole genome analysis of endospore-forming bacteria from heroin.</title>
        <authorList>
            <person name="Kalinowski J."/>
            <person name="Ahrens B."/>
            <person name="Al-Dilaimi A."/>
            <person name="Winkler A."/>
            <person name="Wibberg D."/>
            <person name="Schleenbecker U."/>
            <person name="Ruckert C."/>
            <person name="Wolfel R."/>
            <person name="Grass G."/>
        </authorList>
    </citation>
    <scope>NUCLEOTIDE SEQUENCE [LARGE SCALE GENOMIC DNA]</scope>
    <source>
        <strain evidence="1 2">7521-2</strain>
    </source>
</reference>
<sequence>MNDFTMTEITNPVLNVSASSQYTYGWVAGANNATSLKGNLTDFIFAKGVNEGSLSSGVVLNPSNPASAVPYLGYLAFTTGQPTWIGIPIASKGYRTFHVAINSNMNQDFDISAYLLPEISGDFNGGNISNRLLVQTLFTSEILSNGATLNFGPGGLDKQLYSPLPLGFLVIKLAPTTIPTDGVLRVGVERQK</sequence>
<comment type="caution">
    <text evidence="1">The sequence shown here is derived from an EMBL/GenBank/DDBJ whole genome shotgun (WGS) entry which is preliminary data.</text>
</comment>
<proteinExistence type="predicted"/>
<gene>
    <name evidence="1" type="ORF">CHH57_01485</name>
</gene>
<organism evidence="1 2">
    <name type="scientific">Niallia circulans</name>
    <name type="common">Bacillus circulans</name>
    <dbReference type="NCBI Taxonomy" id="1397"/>
    <lineage>
        <taxon>Bacteria</taxon>
        <taxon>Bacillati</taxon>
        <taxon>Bacillota</taxon>
        <taxon>Bacilli</taxon>
        <taxon>Bacillales</taxon>
        <taxon>Bacillaceae</taxon>
        <taxon>Niallia</taxon>
    </lineage>
</organism>
<accession>A0AA91Z2Y3</accession>
<dbReference type="RefSeq" id="WP_095328552.1">
    <property type="nucleotide sequence ID" value="NZ_NPBQ01000013.1"/>
</dbReference>
<evidence type="ECO:0000313" key="1">
    <source>
        <dbReference type="EMBL" id="PAD85010.1"/>
    </source>
</evidence>